<proteinExistence type="predicted"/>
<evidence type="ECO:0000313" key="1">
    <source>
        <dbReference type="EMBL" id="QYW04878.1"/>
    </source>
</evidence>
<accession>A0AAE7WSE1</accession>
<gene>
    <name evidence="1" type="ORF">pEaSNUABM7_00210</name>
</gene>
<evidence type="ECO:0000313" key="2">
    <source>
        <dbReference type="Proteomes" id="UP000827609"/>
    </source>
</evidence>
<sequence length="178" mass="19616">MELFISLSKFTLGSEGMAVINSPCTTPDLKRLASLIFGLSRFDKDVFGTIATRKGDLSAVRQGEEGAIWLLGDQKLMHAKDFMYAMKPMPMLTPKGAGDYYLTLNVTQKPTQFLIVPKDGNSIMWFKDDKALLEHYAEIEATPAVKSMLTGNRGNASVMRSWSASVDDEDVLEVLGTV</sequence>
<keyword evidence="2" id="KW-1185">Reference proteome</keyword>
<reference evidence="1" key="1">
    <citation type="submission" date="2021-06" db="EMBL/GenBank/DDBJ databases">
        <title>Complete genome sequence of Erwinia phage pEa_SNUABM_7.</title>
        <authorList>
            <person name="Kim S.G."/>
            <person name="Park S.C."/>
        </authorList>
    </citation>
    <scope>NUCLEOTIDE SEQUENCE</scope>
</reference>
<dbReference type="EMBL" id="MZ475896">
    <property type="protein sequence ID" value="QYW04878.1"/>
    <property type="molecule type" value="Genomic_DNA"/>
</dbReference>
<organism evidence="1 2">
    <name type="scientific">Erwinia phage pEa_SNUABM_7</name>
    <dbReference type="NCBI Taxonomy" id="2866695"/>
    <lineage>
        <taxon>Viruses</taxon>
        <taxon>Duplodnaviria</taxon>
        <taxon>Heunggongvirae</taxon>
        <taxon>Uroviricota</taxon>
        <taxon>Caudoviricetes</taxon>
        <taxon>Snuvirus</taxon>
        <taxon>Snuvirus SNUABM7</taxon>
    </lineage>
</organism>
<dbReference type="Proteomes" id="UP000827609">
    <property type="component" value="Segment"/>
</dbReference>
<protein>
    <submittedName>
        <fullName evidence="1">Uncharacterized protein</fullName>
    </submittedName>
</protein>
<name>A0AAE7WSE1_9CAUD</name>